<dbReference type="GO" id="GO:0004519">
    <property type="term" value="F:endonuclease activity"/>
    <property type="evidence" value="ECO:0007669"/>
    <property type="project" value="UniProtKB-KW"/>
</dbReference>
<gene>
    <name evidence="1" type="ORF">BS101_12020</name>
</gene>
<dbReference type="InterPro" id="IPR008822">
    <property type="entry name" value="Endonuclease_RusA-like"/>
</dbReference>
<dbReference type="OrthoDB" id="5114842at2"/>
<accession>A0A1L5FE24</accession>
<dbReference type="AlphaFoldDB" id="A0A1L5FE24"/>
<dbReference type="InterPro" id="IPR036614">
    <property type="entry name" value="RusA-like_sf"/>
</dbReference>
<dbReference type="SUPFAM" id="SSF103084">
    <property type="entry name" value="Holliday junction resolvase RusA"/>
    <property type="match status" value="1"/>
</dbReference>
<evidence type="ECO:0000313" key="1">
    <source>
        <dbReference type="EMBL" id="APM41268.1"/>
    </source>
</evidence>
<protein>
    <submittedName>
        <fullName evidence="1">Endonuclease</fullName>
    </submittedName>
</protein>
<dbReference type="Pfam" id="PF05866">
    <property type="entry name" value="RusA"/>
    <property type="match status" value="1"/>
</dbReference>
<organism evidence="1 2">
    <name type="scientific">Clostridium kluyveri</name>
    <dbReference type="NCBI Taxonomy" id="1534"/>
    <lineage>
        <taxon>Bacteria</taxon>
        <taxon>Bacillati</taxon>
        <taxon>Bacillota</taxon>
        <taxon>Clostridia</taxon>
        <taxon>Eubacteriales</taxon>
        <taxon>Clostridiaceae</taxon>
        <taxon>Clostridium</taxon>
    </lineage>
</organism>
<keyword evidence="1" id="KW-0255">Endonuclease</keyword>
<name>A0A1L5FE24_CLOKL</name>
<dbReference type="GO" id="GO:0006281">
    <property type="term" value="P:DNA repair"/>
    <property type="evidence" value="ECO:0007669"/>
    <property type="project" value="InterPro"/>
</dbReference>
<dbReference type="Gene3D" id="3.30.1330.70">
    <property type="entry name" value="Holliday junction resolvase RusA"/>
    <property type="match status" value="1"/>
</dbReference>
<keyword evidence="1" id="KW-0378">Hydrolase</keyword>
<evidence type="ECO:0000313" key="2">
    <source>
        <dbReference type="Proteomes" id="UP000184604"/>
    </source>
</evidence>
<dbReference type="EMBL" id="CP018335">
    <property type="protein sequence ID" value="APM41268.1"/>
    <property type="molecule type" value="Genomic_DNA"/>
</dbReference>
<dbReference type="Proteomes" id="UP000184604">
    <property type="component" value="Chromosome"/>
</dbReference>
<keyword evidence="1" id="KW-0540">Nuclease</keyword>
<sequence length="123" mass="14386">MGKQRPKFNSFTKSAHTPEKTVNYETYIKELYVSNRLPMLEGYIKVEIMAFYKIPKSTSNKKRQQMLHNELRPDKKPDLDNIAKVICDSLNSIAYSDDKQIVSLSINKFYSEQPRVILKLNQI</sequence>
<proteinExistence type="predicted"/>
<reference evidence="1 2" key="1">
    <citation type="submission" date="2016-12" db="EMBL/GenBank/DDBJ databases">
        <title>Complete genome sequence of Clostridium kluyveri JZZ isolated from the pit mud of a Chinese flavor liquor-making factory.</title>
        <authorList>
            <person name="Wang Y."/>
        </authorList>
    </citation>
    <scope>NUCLEOTIDE SEQUENCE [LARGE SCALE GENOMIC DNA]</scope>
    <source>
        <strain evidence="1 2">JZZ</strain>
    </source>
</reference>
<dbReference type="GO" id="GO:0006310">
    <property type="term" value="P:DNA recombination"/>
    <property type="evidence" value="ECO:0007669"/>
    <property type="project" value="InterPro"/>
</dbReference>
<dbReference type="GO" id="GO:0000287">
    <property type="term" value="F:magnesium ion binding"/>
    <property type="evidence" value="ECO:0007669"/>
    <property type="project" value="InterPro"/>
</dbReference>